<protein>
    <submittedName>
        <fullName evidence="9">Biopolymer transporter ExbD</fullName>
    </submittedName>
</protein>
<comment type="similarity">
    <text evidence="2 7">Belongs to the ExbD/TolR family.</text>
</comment>
<comment type="subcellular location">
    <subcellularLocation>
        <location evidence="1">Cell membrane</location>
        <topology evidence="1">Single-pass membrane protein</topology>
    </subcellularLocation>
    <subcellularLocation>
        <location evidence="7">Cell membrane</location>
        <topology evidence="7">Single-pass type II membrane protein</topology>
    </subcellularLocation>
</comment>
<accession>A0ABW9DR64</accession>
<dbReference type="Gene3D" id="3.30.420.270">
    <property type="match status" value="1"/>
</dbReference>
<evidence type="ECO:0000256" key="5">
    <source>
        <dbReference type="ARBA" id="ARBA00022989"/>
    </source>
</evidence>
<evidence type="ECO:0000256" key="3">
    <source>
        <dbReference type="ARBA" id="ARBA00022475"/>
    </source>
</evidence>
<keyword evidence="5 8" id="KW-1133">Transmembrane helix</keyword>
<evidence type="ECO:0000256" key="4">
    <source>
        <dbReference type="ARBA" id="ARBA00022692"/>
    </source>
</evidence>
<dbReference type="Proteomes" id="UP001629432">
    <property type="component" value="Unassembled WGS sequence"/>
</dbReference>
<keyword evidence="7" id="KW-0813">Transport</keyword>
<proteinExistence type="inferred from homology"/>
<evidence type="ECO:0000256" key="6">
    <source>
        <dbReference type="ARBA" id="ARBA00023136"/>
    </source>
</evidence>
<keyword evidence="4 7" id="KW-0812">Transmembrane</keyword>
<comment type="caution">
    <text evidence="9">The sequence shown here is derived from an EMBL/GenBank/DDBJ whole genome shotgun (WGS) entry which is preliminary data.</text>
</comment>
<evidence type="ECO:0000256" key="1">
    <source>
        <dbReference type="ARBA" id="ARBA00004162"/>
    </source>
</evidence>
<keyword evidence="6 8" id="KW-0472">Membrane</keyword>
<keyword evidence="7" id="KW-0653">Protein transport</keyword>
<sequence>MSMFLENDPDDGLLNEINMTPLIDVMLVLLIIFIVTLPVMNHAVKVDLPKVAATHDISHEENIDVSVDASGVIFWNKVPVDDAQLAQHVAQAASVASQPIVRIYADRRVEYDRVVNVLAAVQAGGLTRLDFVTDPKVQ</sequence>
<dbReference type="EMBL" id="JAQQCF010000006">
    <property type="protein sequence ID" value="MFM0637023.1"/>
    <property type="molecule type" value="Genomic_DNA"/>
</dbReference>
<dbReference type="InterPro" id="IPR003400">
    <property type="entry name" value="ExbD"/>
</dbReference>
<dbReference type="PANTHER" id="PTHR30558">
    <property type="entry name" value="EXBD MEMBRANE COMPONENT OF PMF-DRIVEN MACROMOLECULE IMPORT SYSTEM"/>
    <property type="match status" value="1"/>
</dbReference>
<feature type="transmembrane region" description="Helical" evidence="8">
    <location>
        <begin position="20"/>
        <end position="40"/>
    </location>
</feature>
<organism evidence="9 10">
    <name type="scientific">Paraburkholderia metrosideri</name>
    <dbReference type="NCBI Taxonomy" id="580937"/>
    <lineage>
        <taxon>Bacteria</taxon>
        <taxon>Pseudomonadati</taxon>
        <taxon>Pseudomonadota</taxon>
        <taxon>Betaproteobacteria</taxon>
        <taxon>Burkholderiales</taxon>
        <taxon>Burkholderiaceae</taxon>
        <taxon>Paraburkholderia</taxon>
    </lineage>
</organism>
<evidence type="ECO:0000256" key="7">
    <source>
        <dbReference type="RuleBase" id="RU003879"/>
    </source>
</evidence>
<gene>
    <name evidence="9" type="ORF">PQQ63_09985</name>
</gene>
<keyword evidence="10" id="KW-1185">Reference proteome</keyword>
<evidence type="ECO:0000256" key="8">
    <source>
        <dbReference type="SAM" id="Phobius"/>
    </source>
</evidence>
<reference evidence="9 10" key="1">
    <citation type="journal article" date="2024" name="Chem. Sci.">
        <title>Discovery of megapolipeptins by genome mining of a Burkholderiales bacteria collection.</title>
        <authorList>
            <person name="Paulo B.S."/>
            <person name="Recchia M.J.J."/>
            <person name="Lee S."/>
            <person name="Fergusson C.H."/>
            <person name="Romanowski S.B."/>
            <person name="Hernandez A."/>
            <person name="Krull N."/>
            <person name="Liu D.Y."/>
            <person name="Cavanagh H."/>
            <person name="Bos A."/>
            <person name="Gray C.A."/>
            <person name="Murphy B.T."/>
            <person name="Linington R.G."/>
            <person name="Eustaquio A.S."/>
        </authorList>
    </citation>
    <scope>NUCLEOTIDE SEQUENCE [LARGE SCALE GENOMIC DNA]</scope>
    <source>
        <strain evidence="9 10">RL17-338-BIC-A</strain>
    </source>
</reference>
<dbReference type="Pfam" id="PF02472">
    <property type="entry name" value="ExbD"/>
    <property type="match status" value="1"/>
</dbReference>
<evidence type="ECO:0000313" key="9">
    <source>
        <dbReference type="EMBL" id="MFM0637023.1"/>
    </source>
</evidence>
<dbReference type="RefSeq" id="WP_408229899.1">
    <property type="nucleotide sequence ID" value="NZ_JAQQCF010000006.1"/>
</dbReference>
<evidence type="ECO:0000313" key="10">
    <source>
        <dbReference type="Proteomes" id="UP001629432"/>
    </source>
</evidence>
<keyword evidence="3" id="KW-1003">Cell membrane</keyword>
<evidence type="ECO:0000256" key="2">
    <source>
        <dbReference type="ARBA" id="ARBA00005811"/>
    </source>
</evidence>
<name>A0ABW9DR64_9BURK</name>
<dbReference type="PANTHER" id="PTHR30558:SF7">
    <property type="entry name" value="TOL-PAL SYSTEM PROTEIN TOLR"/>
    <property type="match status" value="1"/>
</dbReference>